<dbReference type="STRING" id="7739.C3YZR1"/>
<protein>
    <recommendedName>
        <fullName evidence="12">Transcriptional regulator ATRX</fullName>
    </recommendedName>
</protein>
<dbReference type="SUPFAM" id="SSF52540">
    <property type="entry name" value="P-loop containing nucleoside triphosphate hydrolases"/>
    <property type="match status" value="2"/>
</dbReference>
<dbReference type="InterPro" id="IPR038718">
    <property type="entry name" value="SNF2-like_sf"/>
</dbReference>
<dbReference type="SMART" id="SM00490">
    <property type="entry name" value="HELICc"/>
    <property type="match status" value="1"/>
</dbReference>
<evidence type="ECO:0000259" key="9">
    <source>
        <dbReference type="PROSITE" id="PS51192"/>
    </source>
</evidence>
<feature type="domain" description="Helicase C-terminal" evidence="10">
    <location>
        <begin position="294"/>
        <end position="476"/>
    </location>
</feature>
<evidence type="ECO:0008006" key="12">
    <source>
        <dbReference type="Google" id="ProtNLM"/>
    </source>
</evidence>
<dbReference type="GO" id="GO:0005524">
    <property type="term" value="F:ATP binding"/>
    <property type="evidence" value="ECO:0007669"/>
    <property type="project" value="UniProtKB-KW"/>
</dbReference>
<evidence type="ECO:0000313" key="11">
    <source>
        <dbReference type="EMBL" id="EEN54332.1"/>
    </source>
</evidence>
<keyword evidence="5" id="KW-0347">Helicase</keyword>
<evidence type="ECO:0000256" key="1">
    <source>
        <dbReference type="ARBA" id="ARBA00004123"/>
    </source>
</evidence>
<dbReference type="InterPro" id="IPR001650">
    <property type="entry name" value="Helicase_C-like"/>
</dbReference>
<name>C3YZR1_BRAFL</name>
<dbReference type="InterPro" id="IPR027417">
    <property type="entry name" value="P-loop_NTPase"/>
</dbReference>
<feature type="domain" description="Helicase ATP-binding" evidence="9">
    <location>
        <begin position="43"/>
        <end position="207"/>
    </location>
</feature>
<evidence type="ECO:0000256" key="4">
    <source>
        <dbReference type="ARBA" id="ARBA00022801"/>
    </source>
</evidence>
<dbReference type="InterPro" id="IPR044574">
    <property type="entry name" value="ARIP4-like"/>
</dbReference>
<dbReference type="SMART" id="SM00487">
    <property type="entry name" value="DEXDc"/>
    <property type="match status" value="1"/>
</dbReference>
<dbReference type="PROSITE" id="PS51192">
    <property type="entry name" value="HELICASE_ATP_BIND_1"/>
    <property type="match status" value="1"/>
</dbReference>
<evidence type="ECO:0000259" key="10">
    <source>
        <dbReference type="PROSITE" id="PS51194"/>
    </source>
</evidence>
<dbReference type="InParanoid" id="C3YZR1"/>
<comment type="subcellular location">
    <subcellularLocation>
        <location evidence="1">Nucleus</location>
    </subcellularLocation>
</comment>
<evidence type="ECO:0000256" key="3">
    <source>
        <dbReference type="ARBA" id="ARBA00022741"/>
    </source>
</evidence>
<dbReference type="EMBL" id="GG666566">
    <property type="protein sequence ID" value="EEN54332.1"/>
    <property type="molecule type" value="Genomic_DNA"/>
</dbReference>
<reference evidence="11" key="1">
    <citation type="journal article" date="2008" name="Nature">
        <title>The amphioxus genome and the evolution of the chordate karyotype.</title>
        <authorList>
            <consortium name="US DOE Joint Genome Institute (JGI-PGF)"/>
            <person name="Putnam N.H."/>
            <person name="Butts T."/>
            <person name="Ferrier D.E.K."/>
            <person name="Furlong R.F."/>
            <person name="Hellsten U."/>
            <person name="Kawashima T."/>
            <person name="Robinson-Rechavi M."/>
            <person name="Shoguchi E."/>
            <person name="Terry A."/>
            <person name="Yu J.-K."/>
            <person name="Benito-Gutierrez E.L."/>
            <person name="Dubchak I."/>
            <person name="Garcia-Fernandez J."/>
            <person name="Gibson-Brown J.J."/>
            <person name="Grigoriev I.V."/>
            <person name="Horton A.C."/>
            <person name="de Jong P.J."/>
            <person name="Jurka J."/>
            <person name="Kapitonov V.V."/>
            <person name="Kohara Y."/>
            <person name="Kuroki Y."/>
            <person name="Lindquist E."/>
            <person name="Lucas S."/>
            <person name="Osoegawa K."/>
            <person name="Pennacchio L.A."/>
            <person name="Salamov A.A."/>
            <person name="Satou Y."/>
            <person name="Sauka-Spengler T."/>
            <person name="Schmutz J."/>
            <person name="Shin-I T."/>
            <person name="Toyoda A."/>
            <person name="Bronner-Fraser M."/>
            <person name="Fujiyama A."/>
            <person name="Holland L.Z."/>
            <person name="Holland P.W.H."/>
            <person name="Satoh N."/>
            <person name="Rokhsar D.S."/>
        </authorList>
    </citation>
    <scope>NUCLEOTIDE SEQUENCE [LARGE SCALE GENOMIC DNA]</scope>
    <source>
        <strain evidence="11">S238N-H82</strain>
        <tissue evidence="11">Testes</tissue>
    </source>
</reference>
<dbReference type="AlphaFoldDB" id="C3YZR1"/>
<dbReference type="Gene3D" id="3.40.50.300">
    <property type="entry name" value="P-loop containing nucleotide triphosphate hydrolases"/>
    <property type="match status" value="1"/>
</dbReference>
<dbReference type="PANTHER" id="PTHR45797:SF3">
    <property type="entry name" value="TRANSCRIPTIONAL REGULATOR ATRX HOMOLOG"/>
    <property type="match status" value="1"/>
</dbReference>
<organism>
    <name type="scientific">Branchiostoma floridae</name>
    <name type="common">Florida lancelet</name>
    <name type="synonym">Amphioxus</name>
    <dbReference type="NCBI Taxonomy" id="7739"/>
    <lineage>
        <taxon>Eukaryota</taxon>
        <taxon>Metazoa</taxon>
        <taxon>Chordata</taxon>
        <taxon>Cephalochordata</taxon>
        <taxon>Leptocardii</taxon>
        <taxon>Amphioxiformes</taxon>
        <taxon>Branchiostomatidae</taxon>
        <taxon>Branchiostoma</taxon>
    </lineage>
</organism>
<dbReference type="Gene3D" id="3.40.50.10810">
    <property type="entry name" value="Tandem AAA-ATPase domain"/>
    <property type="match status" value="1"/>
</dbReference>
<dbReference type="GO" id="GO:0016887">
    <property type="term" value="F:ATP hydrolysis activity"/>
    <property type="evidence" value="ECO:0007669"/>
    <property type="project" value="InterPro"/>
</dbReference>
<keyword evidence="6" id="KW-0067">ATP-binding</keyword>
<dbReference type="GO" id="GO:0005634">
    <property type="term" value="C:nucleus"/>
    <property type="evidence" value="ECO:0007669"/>
    <property type="project" value="UniProtKB-SubCell"/>
</dbReference>
<feature type="non-terminal residue" evidence="11">
    <location>
        <position position="1"/>
    </location>
</feature>
<keyword evidence="4" id="KW-0378">Hydrolase</keyword>
<dbReference type="PROSITE" id="PS51194">
    <property type="entry name" value="HELICASE_CTER"/>
    <property type="match status" value="1"/>
</dbReference>
<evidence type="ECO:0000256" key="6">
    <source>
        <dbReference type="ARBA" id="ARBA00022840"/>
    </source>
</evidence>
<dbReference type="Pfam" id="PF00271">
    <property type="entry name" value="Helicase_C"/>
    <property type="match status" value="1"/>
</dbReference>
<dbReference type="Pfam" id="PF00176">
    <property type="entry name" value="SNF2-rel_dom"/>
    <property type="match status" value="1"/>
</dbReference>
<proteinExistence type="inferred from homology"/>
<keyword evidence="8" id="KW-0539">Nucleus</keyword>
<sequence length="490" mass="55798">LEKDPKTKEPVIEVDRQLCRKLKPHQVEGVRFLWDSLYETVEKGNKEEGSGAILAHCMGLGKTLQVVTLVHTAISSDALPDVRTCLVVCPINTVLNWKKEFEMWLDEEDQLDSSIIFPSAVAHAHRYSNMPPPPKVLEYYLTPCLCSTVPGPDLVVCDEGHILKNEATAISKAMNDIKSKRRIVLTGTPLQNNLVEYHCMVNFVKPNLLGTKKEFCNRFANPINNGQASDSTQYDVKLMKRRAHILHQLLAGCVQRRDYSALTKFLSPKYEYVIKVRLSPLQVQLYEHFLNNATLIISVCLISTFSHSSLVFSQSLLSLDLIEDFLEYLDGLAQSEDPKADEWMNGKYGWGRNLDYFRMDGSTSAALRERWAEIFNSPDNERARLFLISTRAGGLGINLVGANRVIIFDASWNPSHDVQSIFRVYRFGQGKPVFVYRFLAQGTMEEKIYDRQVTKQSLAARVVDEHQIERHFTMGELAELYNFTPDRLDD</sequence>
<dbReference type="eggNOG" id="KOG1015">
    <property type="taxonomic scope" value="Eukaryota"/>
</dbReference>
<dbReference type="CDD" id="cd18793">
    <property type="entry name" value="SF2_C_SNF"/>
    <property type="match status" value="1"/>
</dbReference>
<dbReference type="GO" id="GO:0004386">
    <property type="term" value="F:helicase activity"/>
    <property type="evidence" value="ECO:0007669"/>
    <property type="project" value="UniProtKB-KW"/>
</dbReference>
<feature type="non-terminal residue" evidence="11">
    <location>
        <position position="490"/>
    </location>
</feature>
<dbReference type="PANTHER" id="PTHR45797">
    <property type="entry name" value="RAD54-LIKE"/>
    <property type="match status" value="1"/>
</dbReference>
<evidence type="ECO:0000256" key="8">
    <source>
        <dbReference type="ARBA" id="ARBA00023242"/>
    </source>
</evidence>
<dbReference type="GO" id="GO:0003677">
    <property type="term" value="F:DNA binding"/>
    <property type="evidence" value="ECO:0007669"/>
    <property type="project" value="UniProtKB-KW"/>
</dbReference>
<dbReference type="InterPro" id="IPR000330">
    <property type="entry name" value="SNF2_N"/>
</dbReference>
<accession>C3YZR1</accession>
<gene>
    <name evidence="11" type="ORF">BRAFLDRAFT_204851</name>
</gene>
<keyword evidence="7" id="KW-0238">DNA-binding</keyword>
<evidence type="ECO:0000256" key="7">
    <source>
        <dbReference type="ARBA" id="ARBA00023125"/>
    </source>
</evidence>
<comment type="similarity">
    <text evidence="2">Belongs to the SNF2/RAD54 helicase family.</text>
</comment>
<dbReference type="InterPro" id="IPR049730">
    <property type="entry name" value="SNF2/RAD54-like_C"/>
</dbReference>
<keyword evidence="3" id="KW-0547">Nucleotide-binding</keyword>
<evidence type="ECO:0000256" key="2">
    <source>
        <dbReference type="ARBA" id="ARBA00007025"/>
    </source>
</evidence>
<dbReference type="InterPro" id="IPR014001">
    <property type="entry name" value="Helicase_ATP-bd"/>
</dbReference>
<evidence type="ECO:0000256" key="5">
    <source>
        <dbReference type="ARBA" id="ARBA00022806"/>
    </source>
</evidence>